<dbReference type="InterPro" id="IPR055170">
    <property type="entry name" value="GFO_IDH_MocA-like_dom"/>
</dbReference>
<dbReference type="Proteomes" id="UP000076476">
    <property type="component" value="Unassembled WGS sequence"/>
</dbReference>
<comment type="caution">
    <text evidence="4">The sequence shown here is derived from an EMBL/GenBank/DDBJ whole genome shotgun (WGS) entry which is preliminary data.</text>
</comment>
<keyword evidence="5" id="KW-1185">Reference proteome</keyword>
<dbReference type="SUPFAM" id="SSF55347">
    <property type="entry name" value="Glyceraldehyde-3-phosphate dehydrogenase-like, C-terminal domain"/>
    <property type="match status" value="1"/>
</dbReference>
<feature type="domain" description="GFO/IDH/MocA-like oxidoreductase" evidence="3">
    <location>
        <begin position="132"/>
        <end position="279"/>
    </location>
</feature>
<dbReference type="Pfam" id="PF22725">
    <property type="entry name" value="GFO_IDH_MocA_C3"/>
    <property type="match status" value="1"/>
</dbReference>
<keyword evidence="1" id="KW-0560">Oxidoreductase</keyword>
<dbReference type="InterPro" id="IPR036291">
    <property type="entry name" value="NAD(P)-bd_dom_sf"/>
</dbReference>
<dbReference type="Gene3D" id="3.30.360.10">
    <property type="entry name" value="Dihydrodipicolinate Reductase, domain 2"/>
    <property type="match status" value="1"/>
</dbReference>
<dbReference type="EMBL" id="LWBR01000058">
    <property type="protein sequence ID" value="KZN95334.1"/>
    <property type="molecule type" value="Genomic_DNA"/>
</dbReference>
<dbReference type="PANTHER" id="PTHR43818">
    <property type="entry name" value="BCDNA.GH03377"/>
    <property type="match status" value="1"/>
</dbReference>
<gene>
    <name evidence="4" type="ORF">AZI98_15155</name>
</gene>
<dbReference type="Pfam" id="PF01408">
    <property type="entry name" value="GFO_IDH_MocA"/>
    <property type="match status" value="1"/>
</dbReference>
<proteinExistence type="predicted"/>
<organism evidence="4 5">
    <name type="scientific">Aeribacillus pallidus</name>
    <dbReference type="NCBI Taxonomy" id="33936"/>
    <lineage>
        <taxon>Bacteria</taxon>
        <taxon>Bacillati</taxon>
        <taxon>Bacillota</taxon>
        <taxon>Bacilli</taxon>
        <taxon>Bacillales</taxon>
        <taxon>Bacillaceae</taxon>
        <taxon>Aeribacillus</taxon>
    </lineage>
</organism>
<reference evidence="4 5" key="1">
    <citation type="submission" date="2016-04" db="EMBL/GenBank/DDBJ databases">
        <title>Draft genome sequence of Aeribacillus pallidus 8m3 from petroleum reservoir.</title>
        <authorList>
            <person name="Poltaraus A.B."/>
            <person name="Nazina T.N."/>
            <person name="Tourova T.P."/>
            <person name="Malakho S.M."/>
            <person name="Korshunova A.V."/>
            <person name="Sokolova D.S."/>
        </authorList>
    </citation>
    <scope>NUCLEOTIDE SEQUENCE [LARGE SCALE GENOMIC DNA]</scope>
    <source>
        <strain evidence="4 5">8m3</strain>
    </source>
</reference>
<dbReference type="Gene3D" id="3.40.50.720">
    <property type="entry name" value="NAD(P)-binding Rossmann-like Domain"/>
    <property type="match status" value="1"/>
</dbReference>
<dbReference type="SUPFAM" id="SSF51735">
    <property type="entry name" value="NAD(P)-binding Rossmann-fold domains"/>
    <property type="match status" value="1"/>
</dbReference>
<evidence type="ECO:0000313" key="5">
    <source>
        <dbReference type="Proteomes" id="UP000076476"/>
    </source>
</evidence>
<dbReference type="RefSeq" id="WP_063389099.1">
    <property type="nucleotide sequence ID" value="NZ_LWBR01000058.1"/>
</dbReference>
<feature type="domain" description="Gfo/Idh/MocA-like oxidoreductase N-terminal" evidence="2">
    <location>
        <begin position="4"/>
        <end position="121"/>
    </location>
</feature>
<evidence type="ECO:0000259" key="3">
    <source>
        <dbReference type="Pfam" id="PF22725"/>
    </source>
</evidence>
<dbReference type="InterPro" id="IPR050463">
    <property type="entry name" value="Gfo/Idh/MocA_oxidrdct_glycsds"/>
</dbReference>
<dbReference type="GO" id="GO:0000166">
    <property type="term" value="F:nucleotide binding"/>
    <property type="evidence" value="ECO:0007669"/>
    <property type="project" value="InterPro"/>
</dbReference>
<protein>
    <submittedName>
        <fullName evidence="4">Dehydrogenase</fullName>
    </submittedName>
</protein>
<dbReference type="OrthoDB" id="9815825at2"/>
<sequence length="387" mass="43807">MSVIKVGVIGTGFSAKSHIEALRRLNGVEVAAISARTLEKAKKAAEQFGIPRYYGNEDDLINDQEIDVVHNCTPNYLHYDINKKVLAVGKHLLSEKPLAMTSEESSELVRLAETKKVVAGVCFNYRHYPLVAQVKELMASDEYGPAHLVYGTYLQDWLLYDTDYNWRLNEEKNGRSRAIADIGSHWCDTVQYVLNQKIVEVFADLKTVYPVRKRPVGEIETFKSGGQDSFEEIKINSEDCGSVLVHFENGAHGVFTVSQVNAGRKNFFTFEIAAQKNTIYWNQEEPNKIWIGRRDQANMELVRDPSLLSDFSSSLAHYPGGHPEGWPDGLKNLFIDFYKAVKAHPNPTSSSFATFEDGHYIMKLIEAILKSHEEKRWVKVETGEVLK</sequence>
<evidence type="ECO:0000256" key="1">
    <source>
        <dbReference type="ARBA" id="ARBA00023002"/>
    </source>
</evidence>
<accession>A0A165WUF6</accession>
<evidence type="ECO:0000259" key="2">
    <source>
        <dbReference type="Pfam" id="PF01408"/>
    </source>
</evidence>
<name>A0A165WUF6_9BACI</name>
<dbReference type="STRING" id="33936.AZI98_15155"/>
<dbReference type="AlphaFoldDB" id="A0A165WUF6"/>
<dbReference type="GO" id="GO:0016491">
    <property type="term" value="F:oxidoreductase activity"/>
    <property type="evidence" value="ECO:0007669"/>
    <property type="project" value="UniProtKB-KW"/>
</dbReference>
<dbReference type="InterPro" id="IPR000683">
    <property type="entry name" value="Gfo/Idh/MocA-like_OxRdtase_N"/>
</dbReference>
<evidence type="ECO:0000313" key="4">
    <source>
        <dbReference type="EMBL" id="KZN95334.1"/>
    </source>
</evidence>
<dbReference type="PANTHER" id="PTHR43818:SF11">
    <property type="entry name" value="BCDNA.GH03377"/>
    <property type="match status" value="1"/>
</dbReference>